<name>A0A6A5BCM3_NAEFO</name>
<dbReference type="EMBL" id="VFQX01000074">
    <property type="protein sequence ID" value="KAF0971748.1"/>
    <property type="molecule type" value="Genomic_DNA"/>
</dbReference>
<evidence type="ECO:0000313" key="3">
    <source>
        <dbReference type="Proteomes" id="UP000444721"/>
    </source>
</evidence>
<gene>
    <name evidence="2" type="ORF">FDP41_009971</name>
</gene>
<feature type="transmembrane region" description="Helical" evidence="1">
    <location>
        <begin position="90"/>
        <end position="111"/>
    </location>
</feature>
<feature type="transmembrane region" description="Helical" evidence="1">
    <location>
        <begin position="406"/>
        <end position="427"/>
    </location>
</feature>
<evidence type="ECO:0000313" key="2">
    <source>
        <dbReference type="EMBL" id="KAF0971748.1"/>
    </source>
</evidence>
<reference evidence="2 3" key="1">
    <citation type="journal article" date="2019" name="Sci. Rep.">
        <title>Nanopore sequencing improves the draft genome of the human pathogenic amoeba Naegleria fowleri.</title>
        <authorList>
            <person name="Liechti N."/>
            <person name="Schurch N."/>
            <person name="Bruggmann R."/>
            <person name="Wittwer M."/>
        </authorList>
    </citation>
    <scope>NUCLEOTIDE SEQUENCE [LARGE SCALE GENOMIC DNA]</scope>
    <source>
        <strain evidence="2 3">ATCC 30894</strain>
    </source>
</reference>
<keyword evidence="1" id="KW-1133">Transmembrane helix</keyword>
<dbReference type="OMA" id="TIHIMIS"/>
<feature type="transmembrane region" description="Helical" evidence="1">
    <location>
        <begin position="131"/>
        <end position="152"/>
    </location>
</feature>
<accession>A0A6A5BCM3</accession>
<feature type="transmembrane region" description="Helical" evidence="1">
    <location>
        <begin position="228"/>
        <end position="250"/>
    </location>
</feature>
<dbReference type="VEuPathDB" id="AmoebaDB:FDP41_009971"/>
<protein>
    <submittedName>
        <fullName evidence="2">Uncharacterized protein</fullName>
    </submittedName>
</protein>
<sequence length="531" mass="58635">MSQQKYDQLLLSFLSPFLMGTPNGALSNFTPQLPPQHLQQQEEGMNLFALLYPVISSVYFNTISMGLCASGISLAITLMIEKWGSRVGGVIGSIPTAVVPSTMGFALNAFVKFNDQPNERKHVMIRSFYSIPIGTLMTALFLLSWKVLPSFIDKYVMKRMCRDTQEQNQVEDHSQSPPQALVVEPVLYTSKVLELVPTNEYSNTTTGMKSLLKRLRLSISKNSILRKIVMASLVCLSGVGIWSLLAVSYMTSITLVNWNDTIHIMISCVCFILHVGLALTTSWSYKPYTSSTLSSSIEEAPQEEMIPSQKSSSRRKRITILALRVALPFCLVSFSVLLNAMKLTLLAGLAASFPTLYMTTLFTLWIGHQDERLAVESVGPMVLGSASVSLYAIAACPMMLSKSLVAGSVLAYSVAVGVINVPAFFYLNWRKNVHDEKIEREKEIQASLSRNTLIFEEAPHLDTNLSNTSSPSQIESEYTHEDREYLSSVILPTCTNLKSVESMGSLCDTASEIRRSTSSESLVSSLSQESS</sequence>
<dbReference type="RefSeq" id="XP_044556464.1">
    <property type="nucleotide sequence ID" value="XM_044713987.1"/>
</dbReference>
<dbReference type="VEuPathDB" id="AmoebaDB:NfTy_081510"/>
<proteinExistence type="predicted"/>
<evidence type="ECO:0000256" key="1">
    <source>
        <dbReference type="SAM" id="Phobius"/>
    </source>
</evidence>
<dbReference type="Proteomes" id="UP000444721">
    <property type="component" value="Unassembled WGS sequence"/>
</dbReference>
<feature type="transmembrane region" description="Helical" evidence="1">
    <location>
        <begin position="318"/>
        <end position="338"/>
    </location>
</feature>
<dbReference type="GeneID" id="68117186"/>
<comment type="caution">
    <text evidence="2">The sequence shown here is derived from an EMBL/GenBank/DDBJ whole genome shotgun (WGS) entry which is preliminary data.</text>
</comment>
<feature type="transmembrane region" description="Helical" evidence="1">
    <location>
        <begin position="262"/>
        <end position="285"/>
    </location>
</feature>
<keyword evidence="3" id="KW-1185">Reference proteome</keyword>
<keyword evidence="1" id="KW-0812">Transmembrane</keyword>
<feature type="transmembrane region" description="Helical" evidence="1">
    <location>
        <begin position="344"/>
        <end position="366"/>
    </location>
</feature>
<feature type="transmembrane region" description="Helical" evidence="1">
    <location>
        <begin position="378"/>
        <end position="400"/>
    </location>
</feature>
<keyword evidence="1" id="KW-0472">Membrane</keyword>
<feature type="transmembrane region" description="Helical" evidence="1">
    <location>
        <begin position="51"/>
        <end position="78"/>
    </location>
</feature>
<organism evidence="2 3">
    <name type="scientific">Naegleria fowleri</name>
    <name type="common">Brain eating amoeba</name>
    <dbReference type="NCBI Taxonomy" id="5763"/>
    <lineage>
        <taxon>Eukaryota</taxon>
        <taxon>Discoba</taxon>
        <taxon>Heterolobosea</taxon>
        <taxon>Tetramitia</taxon>
        <taxon>Eutetramitia</taxon>
        <taxon>Vahlkampfiidae</taxon>
        <taxon>Naegleria</taxon>
    </lineage>
</organism>
<dbReference type="VEuPathDB" id="AmoebaDB:NF0042820"/>
<dbReference type="OrthoDB" id="10262687at2759"/>
<dbReference type="AlphaFoldDB" id="A0A6A5BCM3"/>